<keyword evidence="1" id="KW-0472">Membrane</keyword>
<accession>A0A395HYX7</accession>
<dbReference type="GeneID" id="37202699"/>
<reference evidence="2 3" key="1">
    <citation type="submission" date="2018-02" db="EMBL/GenBank/DDBJ databases">
        <title>The genomes of Aspergillus section Nigri reveals drivers in fungal speciation.</title>
        <authorList>
            <consortium name="DOE Joint Genome Institute"/>
            <person name="Vesth T.C."/>
            <person name="Nybo J."/>
            <person name="Theobald S."/>
            <person name="Brandl J."/>
            <person name="Frisvad J.C."/>
            <person name="Nielsen K.F."/>
            <person name="Lyhne E.K."/>
            <person name="Kogle M.E."/>
            <person name="Kuo A."/>
            <person name="Riley R."/>
            <person name="Clum A."/>
            <person name="Nolan M."/>
            <person name="Lipzen A."/>
            <person name="Salamov A."/>
            <person name="Henrissat B."/>
            <person name="Wiebenga A."/>
            <person name="De vries R.P."/>
            <person name="Grigoriev I.V."/>
            <person name="Mortensen U.H."/>
            <person name="Andersen M.R."/>
            <person name="Baker S.E."/>
        </authorList>
    </citation>
    <scope>NUCLEOTIDE SEQUENCE [LARGE SCALE GENOMIC DNA]</scope>
    <source>
        <strain evidence="2 3">CBS 101889</strain>
    </source>
</reference>
<feature type="transmembrane region" description="Helical" evidence="1">
    <location>
        <begin position="44"/>
        <end position="66"/>
    </location>
</feature>
<dbReference type="EMBL" id="KZ824280">
    <property type="protein sequence ID" value="RAL13142.1"/>
    <property type="molecule type" value="Genomic_DNA"/>
</dbReference>
<dbReference type="VEuPathDB" id="FungiDB:BO97DRAFT_44386"/>
<keyword evidence="1" id="KW-1133">Transmembrane helix</keyword>
<protein>
    <submittedName>
        <fullName evidence="2">Uncharacterized protein</fullName>
    </submittedName>
</protein>
<name>A0A395HYX7_ASPHC</name>
<evidence type="ECO:0000313" key="2">
    <source>
        <dbReference type="EMBL" id="RAL13142.1"/>
    </source>
</evidence>
<gene>
    <name evidence="2" type="ORF">BO97DRAFT_44386</name>
</gene>
<dbReference type="Proteomes" id="UP000248961">
    <property type="component" value="Unassembled WGS sequence"/>
</dbReference>
<dbReference type="AlphaFoldDB" id="A0A395HYX7"/>
<proteinExistence type="predicted"/>
<evidence type="ECO:0000313" key="3">
    <source>
        <dbReference type="Proteomes" id="UP000248961"/>
    </source>
</evidence>
<keyword evidence="3" id="KW-1185">Reference proteome</keyword>
<evidence type="ECO:0000256" key="1">
    <source>
        <dbReference type="SAM" id="Phobius"/>
    </source>
</evidence>
<organism evidence="2 3">
    <name type="scientific">Aspergillus homomorphus (strain CBS 101889)</name>
    <dbReference type="NCBI Taxonomy" id="1450537"/>
    <lineage>
        <taxon>Eukaryota</taxon>
        <taxon>Fungi</taxon>
        <taxon>Dikarya</taxon>
        <taxon>Ascomycota</taxon>
        <taxon>Pezizomycotina</taxon>
        <taxon>Eurotiomycetes</taxon>
        <taxon>Eurotiomycetidae</taxon>
        <taxon>Eurotiales</taxon>
        <taxon>Aspergillaceae</taxon>
        <taxon>Aspergillus</taxon>
        <taxon>Aspergillus subgen. Circumdati</taxon>
    </lineage>
</organism>
<sequence length="72" mass="8181">MSHQRQNLPSLSLPNSLMPSWRSHPHPHPPFTTPLPLPLPLPLLYFYLYLFLPHGTSSIALTPLGYPRQLVS</sequence>
<dbReference type="RefSeq" id="XP_025552296.1">
    <property type="nucleotide sequence ID" value="XM_025698410.1"/>
</dbReference>
<keyword evidence="1" id="KW-0812">Transmembrane</keyword>